<dbReference type="Gene3D" id="4.10.260.20">
    <property type="entry name" value="Iron hydrogenase, small subunit"/>
    <property type="match status" value="1"/>
</dbReference>
<dbReference type="Pfam" id="PF02256">
    <property type="entry name" value="Fe_hyd_SSU"/>
    <property type="match status" value="1"/>
</dbReference>
<feature type="domain" description="4Fe-4S ferredoxin-type" evidence="1">
    <location>
        <begin position="55"/>
        <end position="85"/>
    </location>
</feature>
<dbReference type="Gene3D" id="3.30.70.20">
    <property type="match status" value="1"/>
</dbReference>
<comment type="caution">
    <text evidence="2">The sequence shown here is derived from an EMBL/GenBank/DDBJ whole genome shotgun (WGS) entry which is preliminary data.</text>
</comment>
<dbReference type="Gene3D" id="3.40.50.1780">
    <property type="match status" value="1"/>
</dbReference>
<protein>
    <submittedName>
        <fullName evidence="2">Hydrogenase, Fe-only</fullName>
        <ecNumber evidence="2">1.12.7.2</ecNumber>
    </submittedName>
</protein>
<dbReference type="EC" id="1.12.7.2" evidence="2"/>
<dbReference type="Proteomes" id="UP000009315">
    <property type="component" value="Unassembled WGS sequence"/>
</dbReference>
<dbReference type="SUPFAM" id="SSF54862">
    <property type="entry name" value="4Fe-4S ferredoxins"/>
    <property type="match status" value="1"/>
</dbReference>
<accession>K8EBG0</accession>
<evidence type="ECO:0000313" key="2">
    <source>
        <dbReference type="EMBL" id="CCO08983.1"/>
    </source>
</evidence>
<keyword evidence="2" id="KW-0560">Oxidoreductase</keyword>
<evidence type="ECO:0000259" key="1">
    <source>
        <dbReference type="PROSITE" id="PS51379"/>
    </source>
</evidence>
<dbReference type="Pfam" id="PF02906">
    <property type="entry name" value="Fe_hyd_lg_C"/>
    <property type="match status" value="1"/>
</dbReference>
<feature type="domain" description="4Fe-4S ferredoxin-type" evidence="1">
    <location>
        <begin position="92"/>
        <end position="112"/>
    </location>
</feature>
<dbReference type="GO" id="GO:0051536">
    <property type="term" value="F:iron-sulfur cluster binding"/>
    <property type="evidence" value="ECO:0007669"/>
    <property type="project" value="InterPro"/>
</dbReference>
<dbReference type="GO" id="GO:0008901">
    <property type="term" value="F:ferredoxin hydrogenase activity"/>
    <property type="evidence" value="ECO:0007669"/>
    <property type="project" value="UniProtKB-EC"/>
</dbReference>
<evidence type="ECO:0000313" key="3">
    <source>
        <dbReference type="Proteomes" id="UP000009315"/>
    </source>
</evidence>
<keyword evidence="3" id="KW-1185">Reference proteome</keyword>
<dbReference type="SUPFAM" id="SSF53920">
    <property type="entry name" value="Fe-only hydrogenase"/>
    <property type="match status" value="1"/>
</dbReference>
<dbReference type="InterPro" id="IPR009016">
    <property type="entry name" value="Fe_hydrogenase"/>
</dbReference>
<proteinExistence type="predicted"/>
<dbReference type="NCBIfam" id="TIGR02512">
    <property type="entry name" value="FeFe_hydrog_A"/>
    <property type="match status" value="1"/>
</dbReference>
<dbReference type="InterPro" id="IPR017896">
    <property type="entry name" value="4Fe4S_Fe-S-bd"/>
</dbReference>
<dbReference type="PROSITE" id="PS51379">
    <property type="entry name" value="4FE4S_FER_2"/>
    <property type="match status" value="2"/>
</dbReference>
<name>K8EBG0_9FIRM</name>
<dbReference type="InterPro" id="IPR036991">
    <property type="entry name" value="Fe_hydrogenase_ssu_sf"/>
</dbReference>
<dbReference type="eggNOG" id="COG4624">
    <property type="taxonomic scope" value="Bacteria"/>
</dbReference>
<reference evidence="2 3" key="1">
    <citation type="journal article" date="2013" name="Genome Announc.">
        <title>Genome Sequence of the Sulfate-Reducing Bacterium Desulfotomaculum hydrothermale Lam5(T).</title>
        <authorList>
            <person name="Amin O."/>
            <person name="Fardeau M.L."/>
            <person name="Valette O."/>
            <person name="Hirschler-Rea A."/>
            <person name="Barbe V."/>
            <person name="Medigue C."/>
            <person name="Vacherie B."/>
            <person name="Ollivier B."/>
            <person name="Bertin P.N."/>
            <person name="Dolla A."/>
        </authorList>
    </citation>
    <scope>NUCLEOTIDE SEQUENCE [LARGE SCALE GENOMIC DNA]</scope>
    <source>
        <strain evidence="3">Lam5 / DSM 18033</strain>
    </source>
</reference>
<dbReference type="Gene3D" id="3.40.950.10">
    <property type="entry name" value="Fe-only Hydrogenase (Larger Subunit), Chain L, domain 3"/>
    <property type="match status" value="1"/>
</dbReference>
<sequence>MDKISGLLQKDISRRKFLEIMGKIGLTSLTMGVINYQPRFAWGSFKVVPVAADNPSIVWHESKCKRCGKCVGACTGQTVLGYYNSSGGKIICTNCGQCVLRCTNSALTERDDTAKVWQALNNHDLHVVVQTSPASRVSLGEEFGLKAGTVVEGKQVTALKQLGFAAVFDTGFAADLTVMEEATELVQRLTGKLNKPLPQFTSCSPGWVKFCEHFYPDLLPHMSTCKSPQQMLGAVIKSYYAQKKGIDPAKIFTVSVMPCTAKKFECQRPEMNDAGLLAGKPGIKDMDAALTTRELARMIKQKNINFTKLGDSLYDSIFGEKSGAGLIFGSSGGVTEAAVRTAFYLLTNTRPPDQLLNFTEVRGLTGIKEAVVNIPGFGNLKVAVCQGLGNARKVLELIRSGQGSWHFVEFMACPGGCVGGGGQPKTTDNARTARATGLYNLDAASSKRLSYENQEVQKIYQEFFGFPMSDKAHQLLHTDYIARGL</sequence>
<dbReference type="EMBL" id="CAOS01000013">
    <property type="protein sequence ID" value="CCO08983.1"/>
    <property type="molecule type" value="Genomic_DNA"/>
</dbReference>
<dbReference type="SMART" id="SM00902">
    <property type="entry name" value="Fe_hyd_SSU"/>
    <property type="match status" value="1"/>
</dbReference>
<gene>
    <name evidence="2" type="ORF">DESHY_60155</name>
</gene>
<dbReference type="RefSeq" id="WP_008412697.1">
    <property type="nucleotide sequence ID" value="NZ_CAOS01000013.1"/>
</dbReference>
<dbReference type="PANTHER" id="PTHR11615">
    <property type="entry name" value="NITRATE, FORMATE, IRON DEHYDROGENASE"/>
    <property type="match status" value="1"/>
</dbReference>
<organism evidence="2 3">
    <name type="scientific">Desulforamulus hydrothermalis Lam5 = DSM 18033</name>
    <dbReference type="NCBI Taxonomy" id="1121428"/>
    <lineage>
        <taxon>Bacteria</taxon>
        <taxon>Bacillati</taxon>
        <taxon>Bacillota</taxon>
        <taxon>Clostridia</taxon>
        <taxon>Eubacteriales</taxon>
        <taxon>Peptococcaceae</taxon>
        <taxon>Desulforamulus</taxon>
    </lineage>
</organism>
<dbReference type="InterPro" id="IPR050340">
    <property type="entry name" value="Cytosolic_Fe-S_CAF"/>
</dbReference>
<dbReference type="InterPro" id="IPR003149">
    <property type="entry name" value="Fe_hydrogenase_ssu"/>
</dbReference>
<dbReference type="InterPro" id="IPR004108">
    <property type="entry name" value="Fe_hydrogenase_lsu_C"/>
</dbReference>
<dbReference type="STRING" id="1121428.DESHY_60155"/>
<dbReference type="GO" id="GO:0005506">
    <property type="term" value="F:iron ion binding"/>
    <property type="evidence" value="ECO:0007669"/>
    <property type="project" value="InterPro"/>
</dbReference>
<dbReference type="AlphaFoldDB" id="K8EBG0"/>
<dbReference type="InterPro" id="IPR013352">
    <property type="entry name" value="Fe_hydrogenase_subset"/>
</dbReference>
<dbReference type="eggNOG" id="COG3383">
    <property type="taxonomic scope" value="Bacteria"/>
</dbReference>
<dbReference type="OrthoDB" id="9805142at2"/>